<dbReference type="GO" id="GO:0000160">
    <property type="term" value="P:phosphorelay signal transduction system"/>
    <property type="evidence" value="ECO:0007669"/>
    <property type="project" value="InterPro"/>
</dbReference>
<dbReference type="OrthoDB" id="5456285at2"/>
<evidence type="ECO:0000256" key="2">
    <source>
        <dbReference type="PROSITE-ProRule" id="PRU00169"/>
    </source>
</evidence>
<protein>
    <submittedName>
        <fullName evidence="4">Response regulator receiver domain-containing protein</fullName>
    </submittedName>
</protein>
<dbReference type="Gene3D" id="3.40.50.2300">
    <property type="match status" value="1"/>
</dbReference>
<feature type="domain" description="Response regulatory" evidence="3">
    <location>
        <begin position="3"/>
        <end position="117"/>
    </location>
</feature>
<keyword evidence="1 2" id="KW-0597">Phosphoprotein</keyword>
<evidence type="ECO:0000313" key="5">
    <source>
        <dbReference type="Proteomes" id="UP000189935"/>
    </source>
</evidence>
<gene>
    <name evidence="4" type="ORF">SAMN05444159_6399</name>
</gene>
<dbReference type="PROSITE" id="PS50110">
    <property type="entry name" value="RESPONSE_REGULATORY"/>
    <property type="match status" value="1"/>
</dbReference>
<evidence type="ECO:0000313" key="4">
    <source>
        <dbReference type="EMBL" id="SHL62961.1"/>
    </source>
</evidence>
<proteinExistence type="predicted"/>
<reference evidence="4 5" key="1">
    <citation type="submission" date="2016-11" db="EMBL/GenBank/DDBJ databases">
        <authorList>
            <person name="Jaros S."/>
            <person name="Januszkiewicz K."/>
            <person name="Wedrychowicz H."/>
        </authorList>
    </citation>
    <scope>NUCLEOTIDE SEQUENCE [LARGE SCALE GENOMIC DNA]</scope>
    <source>
        <strain evidence="4 5">GAS499</strain>
    </source>
</reference>
<dbReference type="RefSeq" id="WP_079543602.1">
    <property type="nucleotide sequence ID" value="NZ_LT670844.1"/>
</dbReference>
<feature type="modified residue" description="4-aspartylphosphate" evidence="2">
    <location>
        <position position="52"/>
    </location>
</feature>
<dbReference type="PANTHER" id="PTHR44591:SF23">
    <property type="entry name" value="CHEY SUBFAMILY"/>
    <property type="match status" value="1"/>
</dbReference>
<dbReference type="PANTHER" id="PTHR44591">
    <property type="entry name" value="STRESS RESPONSE REGULATOR PROTEIN 1"/>
    <property type="match status" value="1"/>
</dbReference>
<dbReference type="Proteomes" id="UP000189935">
    <property type="component" value="Chromosome I"/>
</dbReference>
<sequence>MPRILVIDDQSSVRRMISIVLRVNHFESVEAGSGAAGLKEFENSKFDLAIVDIFLQGTSGFDVIRMMRERVPDLPVVAISGMTALDFVSVAPGLANVVCLGKPFRPNELVRAIETAQKLSRPSAAGDVTGAEAVVP</sequence>
<accession>A0A1M7C6V8</accession>
<dbReference type="SUPFAM" id="SSF52172">
    <property type="entry name" value="CheY-like"/>
    <property type="match status" value="1"/>
</dbReference>
<dbReference type="SMART" id="SM00448">
    <property type="entry name" value="REC"/>
    <property type="match status" value="1"/>
</dbReference>
<organism evidence="4 5">
    <name type="scientific">Bradyrhizobium lablabi</name>
    <dbReference type="NCBI Taxonomy" id="722472"/>
    <lineage>
        <taxon>Bacteria</taxon>
        <taxon>Pseudomonadati</taxon>
        <taxon>Pseudomonadota</taxon>
        <taxon>Alphaproteobacteria</taxon>
        <taxon>Hyphomicrobiales</taxon>
        <taxon>Nitrobacteraceae</taxon>
        <taxon>Bradyrhizobium</taxon>
    </lineage>
</organism>
<dbReference type="InterPro" id="IPR011006">
    <property type="entry name" value="CheY-like_superfamily"/>
</dbReference>
<name>A0A1M7C6V8_9BRAD</name>
<evidence type="ECO:0000259" key="3">
    <source>
        <dbReference type="PROSITE" id="PS50110"/>
    </source>
</evidence>
<dbReference type="AlphaFoldDB" id="A0A1M7C6V8"/>
<dbReference type="InterPro" id="IPR001789">
    <property type="entry name" value="Sig_transdc_resp-reg_receiver"/>
</dbReference>
<dbReference type="Pfam" id="PF00072">
    <property type="entry name" value="Response_reg"/>
    <property type="match status" value="1"/>
</dbReference>
<dbReference type="EMBL" id="LT670844">
    <property type="protein sequence ID" value="SHL62961.1"/>
    <property type="molecule type" value="Genomic_DNA"/>
</dbReference>
<evidence type="ECO:0000256" key="1">
    <source>
        <dbReference type="ARBA" id="ARBA00022553"/>
    </source>
</evidence>
<dbReference type="InterPro" id="IPR050595">
    <property type="entry name" value="Bact_response_regulator"/>
</dbReference>